<organism evidence="2">
    <name type="scientific">Variovorax paradoxus</name>
    <dbReference type="NCBI Taxonomy" id="34073"/>
    <lineage>
        <taxon>Bacteria</taxon>
        <taxon>Pseudomonadati</taxon>
        <taxon>Pseudomonadota</taxon>
        <taxon>Betaproteobacteria</taxon>
        <taxon>Burkholderiales</taxon>
        <taxon>Comamonadaceae</taxon>
        <taxon>Variovorax</taxon>
    </lineage>
</organism>
<dbReference type="AlphaFoldDB" id="A0A679IZT7"/>
<dbReference type="RefSeq" id="WP_339090332.1">
    <property type="nucleotide sequence ID" value="NZ_LR743507.1"/>
</dbReference>
<feature type="signal peptide" evidence="1">
    <location>
        <begin position="1"/>
        <end position="26"/>
    </location>
</feature>
<evidence type="ECO:0000313" key="2">
    <source>
        <dbReference type="EMBL" id="CAA2104306.1"/>
    </source>
</evidence>
<name>A0A679IZT7_VARPD</name>
<protein>
    <submittedName>
        <fullName evidence="2">Uncharacterized protein</fullName>
    </submittedName>
</protein>
<keyword evidence="1" id="KW-0732">Signal</keyword>
<reference evidence="2" key="1">
    <citation type="submission" date="2019-12" db="EMBL/GenBank/DDBJ databases">
        <authorList>
            <person name="Cremers G."/>
        </authorList>
    </citation>
    <scope>NUCLEOTIDE SEQUENCE</scope>
    <source>
        <strain evidence="2">Vvax</strain>
    </source>
</reference>
<feature type="chain" id="PRO_5025529764" evidence="1">
    <location>
        <begin position="27"/>
        <end position="114"/>
    </location>
</feature>
<proteinExistence type="predicted"/>
<sequence>MKKALVRIAVCSLLCAGAGFSSLASAAPQCAGEAVSRAKKLLTFHFGEDDRIRISPDVKELPPIRNPANKKQQFKVLEVWGSIYKGEYRMRLIYFVSGNDCTLMGQEILEYANL</sequence>
<accession>A0A679IZT7</accession>
<dbReference type="EMBL" id="LR743507">
    <property type="protein sequence ID" value="CAA2104306.1"/>
    <property type="molecule type" value="Genomic_DNA"/>
</dbReference>
<gene>
    <name evidence="2" type="ORF">VVAX_02699</name>
</gene>
<evidence type="ECO:0000256" key="1">
    <source>
        <dbReference type="SAM" id="SignalP"/>
    </source>
</evidence>